<evidence type="ECO:0000256" key="5">
    <source>
        <dbReference type="SAM" id="SignalP"/>
    </source>
</evidence>
<dbReference type="Pfam" id="PF03724">
    <property type="entry name" value="META"/>
    <property type="match status" value="1"/>
</dbReference>
<dbReference type="InterPro" id="IPR018660">
    <property type="entry name" value="MliC"/>
</dbReference>
<dbReference type="eggNOG" id="COG3650">
    <property type="taxonomic scope" value="Bacteria"/>
</dbReference>
<evidence type="ECO:0000256" key="3">
    <source>
        <dbReference type="ARBA" id="ARBA00023139"/>
    </source>
</evidence>
<dbReference type="InterPro" id="IPR039366">
    <property type="entry name" value="Pilotin"/>
</dbReference>
<dbReference type="eggNOG" id="COG3895">
    <property type="taxonomic scope" value="Bacteria"/>
</dbReference>
<dbReference type="AlphaFoldDB" id="F9YAM1"/>
<reference evidence="8 9" key="1">
    <citation type="journal article" date="2011" name="J. Bacteriol.">
        <title>Complete genome sequence of the industrial strain Ketogulonicigenium vulgare WSH-001.</title>
        <authorList>
            <person name="Liu L."/>
            <person name="Li Y."/>
            <person name="Zhang J."/>
            <person name="Zhou Z."/>
            <person name="Liu J."/>
            <person name="Li X."/>
            <person name="Zhou J."/>
            <person name="Du G."/>
            <person name="Wang L."/>
            <person name="Chen J."/>
        </authorList>
    </citation>
    <scope>NUCLEOTIDE SEQUENCE [LARGE SCALE GENOMIC DNA]</scope>
    <source>
        <strain evidence="8 9">WSH-001</strain>
    </source>
</reference>
<proteinExistence type="predicted"/>
<dbReference type="KEGG" id="kvl:KVU_1713"/>
<dbReference type="SUPFAM" id="SSF141488">
    <property type="entry name" value="YdhA-like"/>
    <property type="match status" value="1"/>
</dbReference>
<evidence type="ECO:0000256" key="2">
    <source>
        <dbReference type="ARBA" id="ARBA00023136"/>
    </source>
</evidence>
<dbReference type="eggNOG" id="COG3187">
    <property type="taxonomic scope" value="Bacteria"/>
</dbReference>
<dbReference type="InterPro" id="IPR036328">
    <property type="entry name" value="MliC_sf"/>
</dbReference>
<keyword evidence="2" id="KW-0472">Membrane</keyword>
<evidence type="ECO:0000256" key="1">
    <source>
        <dbReference type="ARBA" id="ARBA00022729"/>
    </source>
</evidence>
<keyword evidence="9" id="KW-1185">Reference proteome</keyword>
<protein>
    <submittedName>
        <fullName evidence="8">Secreted protein containing HslJ-like protein</fullName>
    </submittedName>
</protein>
<gene>
    <name evidence="8" type="ordered locus">KVU_1713</name>
</gene>
<dbReference type="eggNOG" id="COG3126">
    <property type="taxonomic scope" value="Bacteria"/>
</dbReference>
<dbReference type="Proteomes" id="UP000000692">
    <property type="component" value="Chromosome"/>
</dbReference>
<dbReference type="HOGENOM" id="CLU_670451_0_0_5"/>
<dbReference type="Pfam" id="PF09864">
    <property type="entry name" value="MliC"/>
    <property type="match status" value="1"/>
</dbReference>
<dbReference type="Pfam" id="PF09619">
    <property type="entry name" value="YscW"/>
    <property type="match status" value="1"/>
</dbReference>
<dbReference type="EMBL" id="CP002018">
    <property type="protein sequence ID" value="AEM41552.1"/>
    <property type="molecule type" value="Genomic_DNA"/>
</dbReference>
<evidence type="ECO:0000259" key="6">
    <source>
        <dbReference type="Pfam" id="PF03724"/>
    </source>
</evidence>
<feature type="domain" description="DUF306" evidence="6">
    <location>
        <begin position="302"/>
        <end position="406"/>
    </location>
</feature>
<evidence type="ECO:0000256" key="4">
    <source>
        <dbReference type="ARBA" id="ARBA00023288"/>
    </source>
</evidence>
<accession>F9YAM1</accession>
<dbReference type="InterPro" id="IPR005184">
    <property type="entry name" value="DUF306_Meta_HslJ"/>
</dbReference>
<dbReference type="RefSeq" id="WP_013384908.1">
    <property type="nucleotide sequence ID" value="NC_017384.1"/>
</dbReference>
<dbReference type="Gene3D" id="2.40.128.270">
    <property type="match status" value="1"/>
</dbReference>
<evidence type="ECO:0000259" key="7">
    <source>
        <dbReference type="Pfam" id="PF09864"/>
    </source>
</evidence>
<feature type="chain" id="PRO_5003391459" evidence="5">
    <location>
        <begin position="22"/>
        <end position="410"/>
    </location>
</feature>
<name>F9YAM1_KETVW</name>
<evidence type="ECO:0000313" key="9">
    <source>
        <dbReference type="Proteomes" id="UP000000692"/>
    </source>
</evidence>
<dbReference type="InterPro" id="IPR038670">
    <property type="entry name" value="HslJ-like_sf"/>
</dbReference>
<keyword evidence="4" id="KW-0449">Lipoprotein</keyword>
<evidence type="ECO:0000313" key="8">
    <source>
        <dbReference type="EMBL" id="AEM41552.1"/>
    </source>
</evidence>
<organism evidence="8 9">
    <name type="scientific">Ketogulonicigenium vulgare (strain WSH-001)</name>
    <dbReference type="NCBI Taxonomy" id="759362"/>
    <lineage>
        <taxon>Bacteria</taxon>
        <taxon>Pseudomonadati</taxon>
        <taxon>Pseudomonadota</taxon>
        <taxon>Alphaproteobacteria</taxon>
        <taxon>Rhodobacterales</taxon>
        <taxon>Roseobacteraceae</taxon>
        <taxon>Ketogulonicigenium</taxon>
    </lineage>
</organism>
<dbReference type="Gene3D" id="2.40.128.200">
    <property type="match status" value="1"/>
</dbReference>
<sequence length="410" mass="43541">MTQKIALAILLAASTALPAMAQETRTITGEIAYLQRIALPEVAQVRAEVRGPHDVLLAQYNQPTGGAQVPLPFTLEIPDDVTARLTVSIAFEGQVRWLAPSVDLPLGGDDIALGTLQAAPFVAAGFTSSFNCEGEIISAGFVNDTIVITREDGSQRIMPQVIAASGAKFADPDNPDQTFFWNKGDNATMRMDGILSECAVVADAQAAPWRASGFEPGWLIEITGDNYTLTRMDEDDVIGVLPEPTWQQGAVVWAISNPEMQLRAAPEVCYDNATGMPHPETVSLTLGDGTVLQGCGGNPASLLQGETWRVTDLNDLGVPSDGDGLIRFAADGSVSGQSFCNNFIGSYEIGGEAISMGHLASTLKICGAQADYREEGFLKALRDTVMFSFDASGGLELRDLAGTVIIRASR</sequence>
<keyword evidence="1 5" id="KW-0732">Signal</keyword>
<feature type="domain" description="C-type lysozyme inhibitor" evidence="7">
    <location>
        <begin position="130"/>
        <end position="191"/>
    </location>
</feature>
<dbReference type="OrthoDB" id="9809132at2"/>
<feature type="signal peptide" evidence="5">
    <location>
        <begin position="1"/>
        <end position="21"/>
    </location>
</feature>
<keyword evidence="3" id="KW-0564">Palmitate</keyword>